<gene>
    <name evidence="5" type="ORF">GU926_17350</name>
</gene>
<dbReference type="PANTHER" id="PTHR43685">
    <property type="entry name" value="GLYCOSYLTRANSFERASE"/>
    <property type="match status" value="1"/>
</dbReference>
<evidence type="ECO:0000259" key="4">
    <source>
        <dbReference type="Pfam" id="PF00535"/>
    </source>
</evidence>
<evidence type="ECO:0000256" key="2">
    <source>
        <dbReference type="ARBA" id="ARBA00022676"/>
    </source>
</evidence>
<dbReference type="InterPro" id="IPR001173">
    <property type="entry name" value="Glyco_trans_2-like"/>
</dbReference>
<protein>
    <submittedName>
        <fullName evidence="5">Glycosyltransferase</fullName>
    </submittedName>
</protein>
<dbReference type="Proteomes" id="UP000464214">
    <property type="component" value="Chromosome"/>
</dbReference>
<dbReference type="PANTHER" id="PTHR43685:SF5">
    <property type="entry name" value="GLYCOSYLTRANSFERASE EPSE-RELATED"/>
    <property type="match status" value="1"/>
</dbReference>
<keyword evidence="3 5" id="KW-0808">Transferase</keyword>
<keyword evidence="6" id="KW-1185">Reference proteome</keyword>
<feature type="domain" description="Glycosyltransferase 2-like" evidence="4">
    <location>
        <begin position="1"/>
        <end position="126"/>
    </location>
</feature>
<dbReference type="AlphaFoldDB" id="A0A6P1P3W3"/>
<dbReference type="Pfam" id="PF00535">
    <property type="entry name" value="Glycos_transf_2"/>
    <property type="match status" value="1"/>
</dbReference>
<dbReference type="GO" id="GO:0016757">
    <property type="term" value="F:glycosyltransferase activity"/>
    <property type="evidence" value="ECO:0007669"/>
    <property type="project" value="UniProtKB-KW"/>
</dbReference>
<organism evidence="5 6">
    <name type="scientific">Nibribacter ruber</name>
    <dbReference type="NCBI Taxonomy" id="2698458"/>
    <lineage>
        <taxon>Bacteria</taxon>
        <taxon>Pseudomonadati</taxon>
        <taxon>Bacteroidota</taxon>
        <taxon>Cytophagia</taxon>
        <taxon>Cytophagales</taxon>
        <taxon>Hymenobacteraceae</taxon>
        <taxon>Nibribacter</taxon>
    </lineage>
</organism>
<dbReference type="SUPFAM" id="SSF53448">
    <property type="entry name" value="Nucleotide-diphospho-sugar transferases"/>
    <property type="match status" value="1"/>
</dbReference>
<dbReference type="EMBL" id="CP047897">
    <property type="protein sequence ID" value="QHL89100.1"/>
    <property type="molecule type" value="Genomic_DNA"/>
</dbReference>
<evidence type="ECO:0000313" key="5">
    <source>
        <dbReference type="EMBL" id="QHL89100.1"/>
    </source>
</evidence>
<dbReference type="InterPro" id="IPR029044">
    <property type="entry name" value="Nucleotide-diphossugar_trans"/>
</dbReference>
<accession>A0A6P1P3W3</accession>
<evidence type="ECO:0000313" key="6">
    <source>
        <dbReference type="Proteomes" id="UP000464214"/>
    </source>
</evidence>
<evidence type="ECO:0000256" key="1">
    <source>
        <dbReference type="ARBA" id="ARBA00006739"/>
    </source>
</evidence>
<comment type="similarity">
    <text evidence="1">Belongs to the glycosyltransferase 2 family.</text>
</comment>
<sequence length="348" mass="40825">MPVYNAHKFLRAALESILQQTFHDFECLIIDDGSTDDSVAIVQSYQDPRIRLYQNEQNVGISATLNKGIGLATAPYIARMDADDVSHLERLQKQVDYLRMNPDCALVSAAVKVMDESGAFMRVDDFKSEYFYYNLTFICWIYHPTVMYRKDAVQAVNRYTALYAEDFELFWQLSRRYRIHHLPEVLLEYRVTSQSLHQVLKKGEYARAQQEQILRNLQYYAGPEYTVPLTFIECFQHNFTPLLQEQSTRRLIDCLKELDFLTHKILAKENPNRHSPSIQKAAMYKKRYLIDSFLPYLSWPQKVYLLLSAFSLKDLVKYFLVKAMEAQRKETPEPEPVPVPFIPELLFN</sequence>
<dbReference type="Gene3D" id="3.90.550.10">
    <property type="entry name" value="Spore Coat Polysaccharide Biosynthesis Protein SpsA, Chain A"/>
    <property type="match status" value="1"/>
</dbReference>
<proteinExistence type="inferred from homology"/>
<dbReference type="KEGG" id="nib:GU926_17350"/>
<reference evidence="5 6" key="1">
    <citation type="submission" date="2020-01" db="EMBL/GenBank/DDBJ databases">
        <authorList>
            <person name="Kim M."/>
        </authorList>
    </citation>
    <scope>NUCLEOTIDE SEQUENCE [LARGE SCALE GENOMIC DNA]</scope>
    <source>
        <strain evidence="5 6">BT10</strain>
    </source>
</reference>
<evidence type="ECO:0000256" key="3">
    <source>
        <dbReference type="ARBA" id="ARBA00022679"/>
    </source>
</evidence>
<keyword evidence="2" id="KW-0328">Glycosyltransferase</keyword>
<dbReference type="InterPro" id="IPR050834">
    <property type="entry name" value="Glycosyltransf_2"/>
</dbReference>
<name>A0A6P1P3W3_9BACT</name>